<dbReference type="AlphaFoldDB" id="A0A438D525"/>
<proteinExistence type="predicted"/>
<name>A0A438D525_VITVI</name>
<reference evidence="1 2" key="1">
    <citation type="journal article" date="2018" name="PLoS Genet.">
        <title>Population sequencing reveals clonal diversity and ancestral inbreeding in the grapevine cultivar Chardonnay.</title>
        <authorList>
            <person name="Roach M.J."/>
            <person name="Johnson D.L."/>
            <person name="Bohlmann J."/>
            <person name="van Vuuren H.J."/>
            <person name="Jones S.J."/>
            <person name="Pretorius I.S."/>
            <person name="Schmidt S.A."/>
            <person name="Borneman A.R."/>
        </authorList>
    </citation>
    <scope>NUCLEOTIDE SEQUENCE [LARGE SCALE GENOMIC DNA]</scope>
    <source>
        <strain evidence="2">cv. Chardonnay</strain>
        <tissue evidence="1">Leaf</tissue>
    </source>
</reference>
<sequence>MLIEGGFFLEKLRVNGVCQEGVAGAFQLLLSEIGQWRLSIEGLTFNSLCCPANSAALEVPFFEEEVFSALSSLSGDKASGSDGFTWHFGKIVVKDEVLGFFGDFYESGCLERSLNATFVVLVPKKGRAEELKDLSAWLGVSTPSGWVGLDGVFLWAKDGGFIEGFWVKERNDAGVEERNPLWKRVIVGKYGIQEGEWCIEEVRGRKSGKILEDRWCGDLSLRDEFLGLYAITSFKDAWVVDVWDGGS</sequence>
<protein>
    <submittedName>
        <fullName evidence="1">Uncharacterized protein</fullName>
    </submittedName>
</protein>
<dbReference type="EMBL" id="QGNW01001792">
    <property type="protein sequence ID" value="RVW30575.1"/>
    <property type="molecule type" value="Genomic_DNA"/>
</dbReference>
<dbReference type="Proteomes" id="UP000288805">
    <property type="component" value="Unassembled WGS sequence"/>
</dbReference>
<evidence type="ECO:0000313" key="1">
    <source>
        <dbReference type="EMBL" id="RVW30575.1"/>
    </source>
</evidence>
<evidence type="ECO:0000313" key="2">
    <source>
        <dbReference type="Proteomes" id="UP000288805"/>
    </source>
</evidence>
<accession>A0A438D525</accession>
<gene>
    <name evidence="1" type="ORF">CK203_086036</name>
</gene>
<organism evidence="1 2">
    <name type="scientific">Vitis vinifera</name>
    <name type="common">Grape</name>
    <dbReference type="NCBI Taxonomy" id="29760"/>
    <lineage>
        <taxon>Eukaryota</taxon>
        <taxon>Viridiplantae</taxon>
        <taxon>Streptophyta</taxon>
        <taxon>Embryophyta</taxon>
        <taxon>Tracheophyta</taxon>
        <taxon>Spermatophyta</taxon>
        <taxon>Magnoliopsida</taxon>
        <taxon>eudicotyledons</taxon>
        <taxon>Gunneridae</taxon>
        <taxon>Pentapetalae</taxon>
        <taxon>rosids</taxon>
        <taxon>Vitales</taxon>
        <taxon>Vitaceae</taxon>
        <taxon>Viteae</taxon>
        <taxon>Vitis</taxon>
    </lineage>
</organism>
<comment type="caution">
    <text evidence="1">The sequence shown here is derived from an EMBL/GenBank/DDBJ whole genome shotgun (WGS) entry which is preliminary data.</text>
</comment>